<dbReference type="Proteomes" id="UP000443090">
    <property type="component" value="Unassembled WGS sequence"/>
</dbReference>
<protein>
    <recommendedName>
        <fullName evidence="11 13">Mannosyl-oligosaccharide glucosidase</fullName>
        <ecNumber evidence="11 13">3.2.1.106</ecNumber>
    </recommendedName>
    <alternativeName>
        <fullName evidence="14">Glucosidase I</fullName>
    </alternativeName>
</protein>
<dbReference type="GO" id="GO:0004573">
    <property type="term" value="F:Glc3Man9GlcNAc2 oligosaccharide glucosidase activity"/>
    <property type="evidence" value="ECO:0007669"/>
    <property type="project" value="UniProtKB-UniRule"/>
</dbReference>
<keyword evidence="7" id="KW-1133">Transmembrane helix</keyword>
<comment type="caution">
    <text evidence="18">The sequence shown here is derived from an EMBL/GenBank/DDBJ whole genome shotgun (WGS) entry which is preliminary data.</text>
</comment>
<keyword evidence="6" id="KW-0735">Signal-anchor</keyword>
<dbReference type="GO" id="GO:0006487">
    <property type="term" value="P:protein N-linked glycosylation"/>
    <property type="evidence" value="ECO:0007669"/>
    <property type="project" value="UniProtKB-UniRule"/>
</dbReference>
<evidence type="ECO:0000256" key="5">
    <source>
        <dbReference type="ARBA" id="ARBA00022824"/>
    </source>
</evidence>
<keyword evidence="15" id="KW-0732">Signal</keyword>
<evidence type="ECO:0000256" key="12">
    <source>
        <dbReference type="ARBA" id="ARBA00052431"/>
    </source>
</evidence>
<comment type="subcellular location">
    <subcellularLocation>
        <location evidence="1 13">Endoplasmic reticulum membrane</location>
        <topology evidence="1 13">Single-pass type II membrane protein</topology>
    </subcellularLocation>
</comment>
<dbReference type="FunFam" id="1.50.10.10:FF:000027">
    <property type="entry name" value="Probable mannosyl-oligosaccharide glucosidase"/>
    <property type="match status" value="1"/>
</dbReference>
<dbReference type="AlphaFoldDB" id="A0A8H8RL17"/>
<proteinExistence type="inferred from homology"/>
<evidence type="ECO:0000256" key="2">
    <source>
        <dbReference type="ARBA" id="ARBA00010833"/>
    </source>
</evidence>
<dbReference type="GO" id="GO:0005789">
    <property type="term" value="C:endoplasmic reticulum membrane"/>
    <property type="evidence" value="ECO:0007669"/>
    <property type="project" value="UniProtKB-SubCell"/>
</dbReference>
<dbReference type="InterPro" id="IPR008928">
    <property type="entry name" value="6-hairpin_glycosidase_sf"/>
</dbReference>
<keyword evidence="9 14" id="KW-0325">Glycoprotein</keyword>
<dbReference type="InterPro" id="IPR031631">
    <property type="entry name" value="Glyco_hydro_63N"/>
</dbReference>
<evidence type="ECO:0000256" key="8">
    <source>
        <dbReference type="ARBA" id="ARBA00023136"/>
    </source>
</evidence>
<dbReference type="PANTHER" id="PTHR10412">
    <property type="entry name" value="MANNOSYL-OLIGOSACCHARIDE GLUCOSIDASE"/>
    <property type="match status" value="1"/>
</dbReference>
<evidence type="ECO:0000256" key="10">
    <source>
        <dbReference type="ARBA" id="ARBA00023295"/>
    </source>
</evidence>
<evidence type="ECO:0000313" key="19">
    <source>
        <dbReference type="Proteomes" id="UP000443090"/>
    </source>
</evidence>
<keyword evidence="19" id="KW-1185">Reference proteome</keyword>
<dbReference type="EMBL" id="QGMI01000791">
    <property type="protein sequence ID" value="TVY36743.1"/>
    <property type="molecule type" value="Genomic_DNA"/>
</dbReference>
<dbReference type="InterPro" id="IPR038518">
    <property type="entry name" value="Glyco_hydro_63N_sf"/>
</dbReference>
<dbReference type="Gene3D" id="2.70.98.110">
    <property type="entry name" value="Glycosyl hydrolase family 63, N-terminal domain"/>
    <property type="match status" value="1"/>
</dbReference>
<dbReference type="InterPro" id="IPR012341">
    <property type="entry name" value="6hp_glycosidase-like_sf"/>
</dbReference>
<feature type="domain" description="Glycosyl hydrolase family 63 C-terminal" evidence="16">
    <location>
        <begin position="303"/>
        <end position="796"/>
    </location>
</feature>
<keyword evidence="10 13" id="KW-0326">Glycosidase</keyword>
<evidence type="ECO:0000256" key="7">
    <source>
        <dbReference type="ARBA" id="ARBA00022989"/>
    </source>
</evidence>
<keyword evidence="3" id="KW-0812">Transmembrane</keyword>
<organism evidence="18 19">
    <name type="scientific">Lachnellula occidentalis</name>
    <dbReference type="NCBI Taxonomy" id="215460"/>
    <lineage>
        <taxon>Eukaryota</taxon>
        <taxon>Fungi</taxon>
        <taxon>Dikarya</taxon>
        <taxon>Ascomycota</taxon>
        <taxon>Pezizomycotina</taxon>
        <taxon>Leotiomycetes</taxon>
        <taxon>Helotiales</taxon>
        <taxon>Lachnaceae</taxon>
        <taxon>Lachnellula</taxon>
    </lineage>
</organism>
<evidence type="ECO:0000313" key="18">
    <source>
        <dbReference type="EMBL" id="TVY36743.1"/>
    </source>
</evidence>
<dbReference type="Pfam" id="PF03200">
    <property type="entry name" value="Glyco_hydro_63"/>
    <property type="match status" value="1"/>
</dbReference>
<evidence type="ECO:0000256" key="15">
    <source>
        <dbReference type="SAM" id="SignalP"/>
    </source>
</evidence>
<evidence type="ECO:0000256" key="1">
    <source>
        <dbReference type="ARBA" id="ARBA00004648"/>
    </source>
</evidence>
<feature type="signal peptide" evidence="15">
    <location>
        <begin position="1"/>
        <end position="18"/>
    </location>
</feature>
<reference evidence="18 19" key="1">
    <citation type="submission" date="2018-05" db="EMBL/GenBank/DDBJ databases">
        <title>Genome sequencing and assembly of the regulated plant pathogen Lachnellula willkommii and related sister species for the development of diagnostic species identification markers.</title>
        <authorList>
            <person name="Giroux E."/>
            <person name="Bilodeau G."/>
        </authorList>
    </citation>
    <scope>NUCLEOTIDE SEQUENCE [LARGE SCALE GENOMIC DNA]</scope>
    <source>
        <strain evidence="18 19">CBS 160.35</strain>
    </source>
</reference>
<evidence type="ECO:0000256" key="9">
    <source>
        <dbReference type="ARBA" id="ARBA00023180"/>
    </source>
</evidence>
<dbReference type="Pfam" id="PF16923">
    <property type="entry name" value="Glyco_hydro_63N"/>
    <property type="match status" value="1"/>
</dbReference>
<keyword evidence="5 13" id="KW-0256">Endoplasmic reticulum</keyword>
<comment type="catalytic activity">
    <reaction evidence="12 13">
        <text>N(4)-(alpha-D-Glc-(1-&gt;2)-alpha-D-Glc-(1-&gt;3)-alpha-D-Glc-(1-&gt;3)-alpha-D-Man-(1-&gt;2)-alpha-D-Man-(1-&gt;2)-alpha-D-Man-(1-&gt;3)-[alpha-D-Man-(1-&gt;2)-alpha-D-Man-(1-&gt;3)-[alpha-D-Man-(1-&gt;2)-alpha-D-Man-(1-&gt;6)]-alpha-D-Man-(1-&gt;6)]-beta-D-Man-(1-&gt;4)-beta-D-GlcNAc-(1-&gt;4)-beta-D-GlcNAc)-L-asparaginyl-[protein] + H2O = N(4)-(alpha-D-Glc-(1-&gt;3)-alpha-D-Glc-(1-&gt;3)-alpha-D-Man-(1-&gt;2)-alpha-D-Man-(1-&gt;2)-alpha-D-Man-(1-&gt;3)-[alpha-D-Man-(1-&gt;2)-alpha-D-Man-(1-&gt;3)-[alpha-D-Man-(1-&gt;2)-alpha-D-Man-(1-&gt;6)]-alpha-D-Man-(1-&gt;6)]-beta-D-Man-(1-&gt;4)-beta-D-GlcNAc-(1-&gt;4)-beta-D-GlcNAc)-L-asparaginyl-[protein] + beta-D-glucose</text>
        <dbReference type="Rhea" id="RHEA:55988"/>
        <dbReference type="Rhea" id="RHEA-COMP:12806"/>
        <dbReference type="Rhea" id="RHEA-COMP:14355"/>
        <dbReference type="ChEBI" id="CHEBI:15377"/>
        <dbReference type="ChEBI" id="CHEBI:15903"/>
        <dbReference type="ChEBI" id="CHEBI:59082"/>
        <dbReference type="ChEBI" id="CHEBI:132537"/>
        <dbReference type="EC" id="3.2.1.106"/>
    </reaction>
</comment>
<evidence type="ECO:0000256" key="13">
    <source>
        <dbReference type="RuleBase" id="RU368089"/>
    </source>
</evidence>
<dbReference type="InterPro" id="IPR004888">
    <property type="entry name" value="Glycoside_hydrolase_63"/>
</dbReference>
<evidence type="ECO:0000259" key="16">
    <source>
        <dbReference type="Pfam" id="PF03200"/>
    </source>
</evidence>
<evidence type="ECO:0000256" key="11">
    <source>
        <dbReference type="ARBA" id="ARBA00038888"/>
    </source>
</evidence>
<dbReference type="EC" id="3.2.1.106" evidence="11 13"/>
<dbReference type="SUPFAM" id="SSF48208">
    <property type="entry name" value="Six-hairpin glycosidases"/>
    <property type="match status" value="1"/>
</dbReference>
<feature type="chain" id="PRO_5033987721" description="Mannosyl-oligosaccharide glucosidase" evidence="15">
    <location>
        <begin position="19"/>
        <end position="828"/>
    </location>
</feature>
<comment type="similarity">
    <text evidence="2 13">Belongs to the glycosyl hydrolase 63 family.</text>
</comment>
<feature type="domain" description="Glycosyl hydrolase family 63 N-terminal" evidence="17">
    <location>
        <begin position="37"/>
        <end position="262"/>
    </location>
</feature>
<name>A0A8H8RL17_9HELO</name>
<dbReference type="Gene3D" id="1.50.10.10">
    <property type="match status" value="1"/>
</dbReference>
<evidence type="ECO:0000256" key="4">
    <source>
        <dbReference type="ARBA" id="ARBA00022801"/>
    </source>
</evidence>
<dbReference type="OrthoDB" id="410058at2759"/>
<dbReference type="PANTHER" id="PTHR10412:SF11">
    <property type="entry name" value="MANNOSYL-OLIGOSACCHARIDE GLUCOSIDASE"/>
    <property type="match status" value="1"/>
</dbReference>
<evidence type="ECO:0000256" key="14">
    <source>
        <dbReference type="RuleBase" id="RU369107"/>
    </source>
</evidence>
<sequence length="828" mass="93878">MFFKSWLSRAALAGATLAAADDSAILSQEHARETNQSLLWGTYRPNVYFGVKPRIPNSFMSGLMWSKVDNYQDVQLNFRHTCEQGDGMKGYGWDEYDARTGGTQTIYDEQNGIDITTMFVKIPGGNHGGSWATRVRGQVRKDSPAALKTTVVFYASLEGLGSLEVENEKDPLGYEGEVTLAGNSAGLGDYKLVITEGRGFHPKHPHKSYLDKPLDRTIVNSQTLHKDILWQTKPILFKSLKEQIDEYLAEYGEQNPPPPPQAYTIKNDAGTGNLHMIQKVFEGDFEFDVIFNSASSPKEYFSQDITQLINQNSKNFWARFVSTFNPQPPFDVENLQKFSANMFSNLLGGMGYFYGDSVVDRSYAPEYDEENEGFWEETAEARGRNEQKLEGPAELTTLVPSRPFFPRGFLWDEGFHLMPIVDWDLDLTLEIVKSWFNLMDDDGWIGREQILGAEARSKVPAEFQTQYPHYANPPTLFFILDQFVSQLGALNGTTPPTKETLTSRLNSKHLQDQDLALEYLRDLYPKLKKHYYWFRKTQSGDLKSYDRDAFSSKEGYRWRGRTPQHILTSGLDDYPRPQPPHPGELHVDLISWMGMMTKSLKNIASLLQNDEDVAELTTIETAILHNIDDLHWSDKENTYCDATIDDFEENVLVCHKGYISLFPFLTGLLDPKSKKLNHVLKLLGDPEELWSEYGIRSLSKKDEFYGTGENYWRGPVWMPINYLALTQLLKYAQTPGPSQDLATTLYSALRLNLVKTVFDAWTETGFAWEQYNPETGEGQRTQHFTGWTSLVVKIMGMPDLSGGEFEVSGKGKGFTPGSVIGGEGKDEL</sequence>
<keyword evidence="4 13" id="KW-0378">Hydrolase</keyword>
<comment type="pathway">
    <text evidence="14">Glycan metabolism; N-glycan degradation.</text>
</comment>
<keyword evidence="8" id="KW-0472">Membrane</keyword>
<accession>A0A8H8RL17</accession>
<evidence type="ECO:0000256" key="3">
    <source>
        <dbReference type="ARBA" id="ARBA00022692"/>
    </source>
</evidence>
<comment type="function">
    <text evidence="13">Cleaves the distal alpha 1,2-linked glucose residue from the Glc(3)Man(9)GlcNAc(2) oligosaccharide precursor.</text>
</comment>
<gene>
    <name evidence="18" type="ORF">LOCC1_G007525</name>
</gene>
<dbReference type="GO" id="GO:0009311">
    <property type="term" value="P:oligosaccharide metabolic process"/>
    <property type="evidence" value="ECO:0007669"/>
    <property type="project" value="UniProtKB-UniRule"/>
</dbReference>
<dbReference type="FunFam" id="2.70.98.110:FF:000003">
    <property type="entry name" value="Probable mannosyl-oligosaccharide glucosidase"/>
    <property type="match status" value="1"/>
</dbReference>
<evidence type="ECO:0000256" key="6">
    <source>
        <dbReference type="ARBA" id="ARBA00022968"/>
    </source>
</evidence>
<dbReference type="InterPro" id="IPR031335">
    <property type="entry name" value="Glyco_hydro_63_C"/>
</dbReference>
<evidence type="ECO:0000259" key="17">
    <source>
        <dbReference type="Pfam" id="PF16923"/>
    </source>
</evidence>